<evidence type="ECO:0000313" key="10">
    <source>
        <dbReference type="WBParaSite" id="NBR_0000800501-mRNA-1"/>
    </source>
</evidence>
<organism evidence="10">
    <name type="scientific">Nippostrongylus brasiliensis</name>
    <name type="common">Rat hookworm</name>
    <dbReference type="NCBI Taxonomy" id="27835"/>
    <lineage>
        <taxon>Eukaryota</taxon>
        <taxon>Metazoa</taxon>
        <taxon>Ecdysozoa</taxon>
        <taxon>Nematoda</taxon>
        <taxon>Chromadorea</taxon>
        <taxon>Rhabditida</taxon>
        <taxon>Rhabditina</taxon>
        <taxon>Rhabditomorpha</taxon>
        <taxon>Strongyloidea</taxon>
        <taxon>Heligmosomidae</taxon>
        <taxon>Nippostrongylus</taxon>
    </lineage>
</organism>
<name>A0A0N4XY69_NIPBR</name>
<feature type="transmembrane region" description="Helical" evidence="6">
    <location>
        <begin position="106"/>
        <end position="131"/>
    </location>
</feature>
<dbReference type="InterPro" id="IPR050291">
    <property type="entry name" value="CDF_Transporter"/>
</dbReference>
<dbReference type="WBParaSite" id="NBR_0000800501-mRNA-1">
    <property type="protein sequence ID" value="NBR_0000800501-mRNA-1"/>
    <property type="gene ID" value="NBR_0000800501"/>
</dbReference>
<proteinExistence type="predicted"/>
<dbReference type="Gene3D" id="3.30.70.1350">
    <property type="entry name" value="Cation efflux protein, cytoplasmic domain"/>
    <property type="match status" value="1"/>
</dbReference>
<dbReference type="GO" id="GO:0008324">
    <property type="term" value="F:monoatomic cation transmembrane transporter activity"/>
    <property type="evidence" value="ECO:0007669"/>
    <property type="project" value="InterPro"/>
</dbReference>
<dbReference type="Proteomes" id="UP000271162">
    <property type="component" value="Unassembled WGS sequence"/>
</dbReference>
<dbReference type="InterPro" id="IPR036837">
    <property type="entry name" value="Cation_efflux_CTD_sf"/>
</dbReference>
<comment type="subcellular location">
    <subcellularLocation>
        <location evidence="1">Membrane</location>
        <topology evidence="1">Multi-pass membrane protein</topology>
    </subcellularLocation>
</comment>
<dbReference type="InterPro" id="IPR058533">
    <property type="entry name" value="Cation_efflux_TM"/>
</dbReference>
<feature type="transmembrane region" description="Helical" evidence="6">
    <location>
        <begin position="143"/>
        <end position="163"/>
    </location>
</feature>
<reference evidence="10" key="1">
    <citation type="submission" date="2017-02" db="UniProtKB">
        <authorList>
            <consortium name="WormBaseParasite"/>
        </authorList>
    </citation>
    <scope>IDENTIFICATION</scope>
</reference>
<keyword evidence="4 6" id="KW-1133">Transmembrane helix</keyword>
<evidence type="ECO:0000259" key="7">
    <source>
        <dbReference type="Pfam" id="PF01545"/>
    </source>
</evidence>
<evidence type="ECO:0000313" key="9">
    <source>
        <dbReference type="Proteomes" id="UP000271162"/>
    </source>
</evidence>
<feature type="transmembrane region" description="Helical" evidence="6">
    <location>
        <begin position="225"/>
        <end position="243"/>
    </location>
</feature>
<evidence type="ECO:0000256" key="6">
    <source>
        <dbReference type="SAM" id="Phobius"/>
    </source>
</evidence>
<dbReference type="PANTHER" id="PTHR43840:SF17">
    <property type="entry name" value="CATION EFFLUX PROTEIN CYTOPLASMIC DOMAIN-CONTAINING PROTEIN"/>
    <property type="match status" value="1"/>
</dbReference>
<feature type="domain" description="Cation efflux protein transmembrane" evidence="7">
    <location>
        <begin position="180"/>
        <end position="250"/>
    </location>
</feature>
<dbReference type="OMA" id="AICVCTF"/>
<evidence type="ECO:0000256" key="1">
    <source>
        <dbReference type="ARBA" id="ARBA00004141"/>
    </source>
</evidence>
<keyword evidence="3 6" id="KW-0812">Transmembrane</keyword>
<keyword evidence="9" id="KW-1185">Reference proteome</keyword>
<dbReference type="SUPFAM" id="SSF160240">
    <property type="entry name" value="Cation efflux protein cytoplasmic domain-like"/>
    <property type="match status" value="1"/>
</dbReference>
<evidence type="ECO:0000256" key="5">
    <source>
        <dbReference type="ARBA" id="ARBA00023136"/>
    </source>
</evidence>
<feature type="transmembrane region" description="Helical" evidence="6">
    <location>
        <begin position="199"/>
        <end position="219"/>
    </location>
</feature>
<dbReference type="PANTHER" id="PTHR43840">
    <property type="entry name" value="MITOCHONDRIAL METAL TRANSPORTER 1-RELATED"/>
    <property type="match status" value="1"/>
</dbReference>
<dbReference type="STRING" id="27835.A0A0N4XY69"/>
<evidence type="ECO:0000256" key="3">
    <source>
        <dbReference type="ARBA" id="ARBA00022692"/>
    </source>
</evidence>
<keyword evidence="2" id="KW-0813">Transport</keyword>
<dbReference type="SUPFAM" id="SSF161111">
    <property type="entry name" value="Cation efflux protein transmembrane domain-like"/>
    <property type="match status" value="1"/>
</dbReference>
<gene>
    <name evidence="8" type="ORF">NBR_LOCUS8006</name>
</gene>
<dbReference type="AlphaFoldDB" id="A0A0N4XY69"/>
<sequence length="385" mass="43967">MNNMEKEQRKLYGQIPVARNSLLNSTPKITYCERRRRAREKAKYYQHLAELQELFEYDRRLCDGDEAALERELGPDRILARFAFTLNTFLLVVNLLASIVTGSLSIISTFVDSFMDITTSIVLGTCLWLINNTNNHKYPRGRGRLELLGVILCSIIMGTANMFLVVESISAIISGQAFLMVLCYKRGSASSKVLAMDMRNDIIMTFVAVFCATFGYLFWPYVDPLGAIIVCALIAISWFHNAMEHVPILVGVRGERDHLCRTLKIMVYHTGIQATVEIHIVMDEHLPLKVTHDICHPLERKLQKLDFIEKAFVHCDYAEAAISYCNNVKFDFKCTDNRVVVTLRLKEHTMQKQQEEELAFLQEPHREQAVALVPEAERVAMEVEG</sequence>
<dbReference type="Gene3D" id="1.20.1510.10">
    <property type="entry name" value="Cation efflux protein transmembrane domain"/>
    <property type="match status" value="2"/>
</dbReference>
<dbReference type="InterPro" id="IPR027469">
    <property type="entry name" value="Cation_efflux_TMD_sf"/>
</dbReference>
<reference evidence="8 9" key="2">
    <citation type="submission" date="2018-11" db="EMBL/GenBank/DDBJ databases">
        <authorList>
            <consortium name="Pathogen Informatics"/>
        </authorList>
    </citation>
    <scope>NUCLEOTIDE SEQUENCE [LARGE SCALE GENOMIC DNA]</scope>
</reference>
<evidence type="ECO:0000256" key="4">
    <source>
        <dbReference type="ARBA" id="ARBA00022989"/>
    </source>
</evidence>
<dbReference type="GO" id="GO:0016020">
    <property type="term" value="C:membrane"/>
    <property type="evidence" value="ECO:0007669"/>
    <property type="project" value="UniProtKB-SubCell"/>
</dbReference>
<evidence type="ECO:0000313" key="8">
    <source>
        <dbReference type="EMBL" id="VDL71595.1"/>
    </source>
</evidence>
<feature type="transmembrane region" description="Helical" evidence="6">
    <location>
        <begin position="78"/>
        <end position="100"/>
    </location>
</feature>
<evidence type="ECO:0000256" key="2">
    <source>
        <dbReference type="ARBA" id="ARBA00022448"/>
    </source>
</evidence>
<dbReference type="Pfam" id="PF01545">
    <property type="entry name" value="Cation_efflux"/>
    <property type="match status" value="2"/>
</dbReference>
<accession>A0A0N4XY69</accession>
<keyword evidence="5 6" id="KW-0472">Membrane</keyword>
<feature type="domain" description="Cation efflux protein transmembrane" evidence="7">
    <location>
        <begin position="82"/>
        <end position="174"/>
    </location>
</feature>
<dbReference type="EMBL" id="UYSL01019952">
    <property type="protein sequence ID" value="VDL71595.1"/>
    <property type="molecule type" value="Genomic_DNA"/>
</dbReference>
<protein>
    <submittedName>
        <fullName evidence="10">ZT_dimer domain-containing protein</fullName>
    </submittedName>
</protein>